<dbReference type="RefSeq" id="WP_147145461.1">
    <property type="nucleotide sequence ID" value="NZ_BJXN01000003.1"/>
</dbReference>
<dbReference type="InterPro" id="IPR046847">
    <property type="entry name" value="Xre-like_HTH"/>
</dbReference>
<gene>
    <name evidence="3" type="ORF">ODE01S_04820</name>
</gene>
<dbReference type="OrthoDB" id="428683at2"/>
<evidence type="ECO:0000313" key="4">
    <source>
        <dbReference type="Proteomes" id="UP000321827"/>
    </source>
</evidence>
<sequence>MRTYTPPKDKPPATEVGVRINLLTMTREMSEGVPFQLAEEIRTLLDLNKASFARKLGVDPRTLSRFRKSGRLNALASDRVYRIASLVEAATELHEGDQVRAIRWLKTPNRALGDRRPIDAIASQPDYERAMDLIGALQEGVFV</sequence>
<reference evidence="3 4" key="1">
    <citation type="submission" date="2019-07" db="EMBL/GenBank/DDBJ databases">
        <title>Whole genome shotgun sequence of Oceanithermus desulfurans NBRC 100063.</title>
        <authorList>
            <person name="Hosoyama A."/>
            <person name="Uohara A."/>
            <person name="Ohji S."/>
            <person name="Ichikawa N."/>
        </authorList>
    </citation>
    <scope>NUCLEOTIDE SEQUENCE [LARGE SCALE GENOMIC DNA]</scope>
    <source>
        <strain evidence="3 4">NBRC 100063</strain>
    </source>
</reference>
<name>A0A511RHD5_9DEIN</name>
<dbReference type="Proteomes" id="UP000321827">
    <property type="component" value="Unassembled WGS sequence"/>
</dbReference>
<dbReference type="InterPro" id="IPR024467">
    <property type="entry name" value="Xre/MbcA/ParS-like_toxin-bd"/>
</dbReference>
<evidence type="ECO:0000259" key="2">
    <source>
        <dbReference type="Pfam" id="PF20432"/>
    </source>
</evidence>
<dbReference type="Pfam" id="PF09722">
    <property type="entry name" value="Xre_MbcA_ParS_C"/>
    <property type="match status" value="1"/>
</dbReference>
<dbReference type="AlphaFoldDB" id="A0A511RHD5"/>
<evidence type="ECO:0000313" key="3">
    <source>
        <dbReference type="EMBL" id="GEM89048.1"/>
    </source>
</evidence>
<dbReference type="NCBIfam" id="TIGR02293">
    <property type="entry name" value="TAS_TIGR02293"/>
    <property type="match status" value="1"/>
</dbReference>
<dbReference type="EMBL" id="BJXN01000003">
    <property type="protein sequence ID" value="GEM89048.1"/>
    <property type="molecule type" value="Genomic_DNA"/>
</dbReference>
<organism evidence="3 4">
    <name type="scientific">Oceanithermus desulfurans NBRC 100063</name>
    <dbReference type="NCBI Taxonomy" id="1227550"/>
    <lineage>
        <taxon>Bacteria</taxon>
        <taxon>Thermotogati</taxon>
        <taxon>Deinococcota</taxon>
        <taxon>Deinococci</taxon>
        <taxon>Thermales</taxon>
        <taxon>Thermaceae</taxon>
        <taxon>Oceanithermus</taxon>
    </lineage>
</organism>
<accession>A0A511RHD5</accession>
<dbReference type="GO" id="GO:0003677">
    <property type="term" value="F:DNA binding"/>
    <property type="evidence" value="ECO:0007669"/>
    <property type="project" value="InterPro"/>
</dbReference>
<evidence type="ECO:0000259" key="1">
    <source>
        <dbReference type="Pfam" id="PF09722"/>
    </source>
</evidence>
<proteinExistence type="predicted"/>
<dbReference type="Pfam" id="PF20432">
    <property type="entry name" value="Xre-like-HTH"/>
    <property type="match status" value="1"/>
</dbReference>
<dbReference type="InterPro" id="IPR011979">
    <property type="entry name" value="Antitox_Xre"/>
</dbReference>
<feature type="domain" description="Antitoxin Xre-like helix-turn-helix" evidence="2">
    <location>
        <begin position="31"/>
        <end position="84"/>
    </location>
</feature>
<protein>
    <submittedName>
        <fullName evidence="3">Uncharacterized protein</fullName>
    </submittedName>
</protein>
<comment type="caution">
    <text evidence="3">The sequence shown here is derived from an EMBL/GenBank/DDBJ whole genome shotgun (WGS) entry which is preliminary data.</text>
</comment>
<feature type="domain" description="Antitoxin Xre/MbcA/ParS-like toxin-binding" evidence="1">
    <location>
        <begin position="89"/>
        <end position="140"/>
    </location>
</feature>